<proteinExistence type="predicted"/>
<comment type="cofactor">
    <cofactor evidence="2">
        <name>Mg(2+)</name>
        <dbReference type="ChEBI" id="CHEBI:18420"/>
    </cofactor>
</comment>
<comment type="cofactor">
    <cofactor evidence="1">
        <name>Mn(2+)</name>
        <dbReference type="ChEBI" id="CHEBI:29035"/>
    </cofactor>
</comment>
<dbReference type="GO" id="GO:0016787">
    <property type="term" value="F:hydrolase activity"/>
    <property type="evidence" value="ECO:0007669"/>
    <property type="project" value="UniProtKB-KW"/>
</dbReference>
<dbReference type="OrthoDB" id="2340043at2"/>
<evidence type="ECO:0000256" key="9">
    <source>
        <dbReference type="SAM" id="Phobius"/>
    </source>
</evidence>
<dbReference type="Pfam" id="PF03372">
    <property type="entry name" value="Exo_endo_phos"/>
    <property type="match status" value="1"/>
</dbReference>
<keyword evidence="5" id="KW-0227">DNA damage</keyword>
<keyword evidence="7" id="KW-0460">Magnesium</keyword>
<keyword evidence="8" id="KW-0234">DNA repair</keyword>
<evidence type="ECO:0000259" key="10">
    <source>
        <dbReference type="Pfam" id="PF03372"/>
    </source>
</evidence>
<evidence type="ECO:0000313" key="12">
    <source>
        <dbReference type="Proteomes" id="UP000001219"/>
    </source>
</evidence>
<reference evidence="11 12" key="2">
    <citation type="journal article" date="2010" name="Stand. Genomic Sci.">
        <title>Complete genome sequence of Gordonia bronchialis type strain (3410).</title>
        <authorList>
            <person name="Ivanova N."/>
            <person name="Sikorski J."/>
            <person name="Jando M."/>
            <person name="Lapidus A."/>
            <person name="Nolan M."/>
            <person name="Lucas S."/>
            <person name="Del Rio T.G."/>
            <person name="Tice H."/>
            <person name="Copeland A."/>
            <person name="Cheng J.F."/>
            <person name="Chen F."/>
            <person name="Bruce D."/>
            <person name="Goodwin L."/>
            <person name="Pitluck S."/>
            <person name="Mavromatis K."/>
            <person name="Ovchinnikova G."/>
            <person name="Pati A."/>
            <person name="Chen A."/>
            <person name="Palaniappan K."/>
            <person name="Land M."/>
            <person name="Hauser L."/>
            <person name="Chang Y.J."/>
            <person name="Jeffries C.D."/>
            <person name="Chain P."/>
            <person name="Saunders E."/>
            <person name="Han C."/>
            <person name="Detter J.C."/>
            <person name="Brettin T."/>
            <person name="Rohde M."/>
            <person name="Goker M."/>
            <person name="Bristow J."/>
            <person name="Eisen J.A."/>
            <person name="Markowitz V."/>
            <person name="Hugenholtz P."/>
            <person name="Klenk H.P."/>
            <person name="Kyrpides N.C."/>
        </authorList>
    </citation>
    <scope>NUCLEOTIDE SEQUENCE [LARGE SCALE GENOMIC DNA]</scope>
    <source>
        <strain evidence="12">ATCC 25592 / DSM 43247 / BCRC 13721 / JCM 3198 / KCTC 3076 / NBRC 16047 / NCTC 10667</strain>
    </source>
</reference>
<evidence type="ECO:0000256" key="1">
    <source>
        <dbReference type="ARBA" id="ARBA00001936"/>
    </source>
</evidence>
<name>D0LB00_GORB4</name>
<sequence length="318" mass="33756">MRKYVSAATLVVGWILLAMVGVALWLHHFPSRGLLTIYLTAVVPFAVIPAVVAIVIFGVLRRWFMLAFAVCATVALIMTQAPLWVAHSAPSGQPITVVSANLLFGEADVDALSKLIAESDADLVSLQEVTPEALARIRGSQIVRQLPHEYAIPYPLAAGTALLSRTPLTEPFNIDGTVLHNLAASTDLPGAPGTRVLAVHPGAPLDGKADVWVRDMDILTAHLRSLPAGPVIVAGDFNVTWDNARYRALLDLGFADAAEQAGAGFLPTYPTDRFGGQPVVAIDHVITRGFVATSMRTAALPGSDHRAVVVTLVASSER</sequence>
<dbReference type="eggNOG" id="COG3021">
    <property type="taxonomic scope" value="Bacteria"/>
</dbReference>
<accession>D0LB00</accession>
<evidence type="ECO:0000256" key="4">
    <source>
        <dbReference type="ARBA" id="ARBA00022723"/>
    </source>
</evidence>
<keyword evidence="12" id="KW-1185">Reference proteome</keyword>
<evidence type="ECO:0000256" key="5">
    <source>
        <dbReference type="ARBA" id="ARBA00022763"/>
    </source>
</evidence>
<dbReference type="PANTHER" id="PTHR15822:SF4">
    <property type="entry name" value="TYROSYL-DNA PHOSPHODIESTERASE 2"/>
    <property type="match status" value="1"/>
</dbReference>
<feature type="domain" description="Endonuclease/exonuclease/phosphatase" evidence="10">
    <location>
        <begin position="99"/>
        <end position="305"/>
    </location>
</feature>
<evidence type="ECO:0000256" key="6">
    <source>
        <dbReference type="ARBA" id="ARBA00022801"/>
    </source>
</evidence>
<keyword evidence="4" id="KW-0479">Metal-binding</keyword>
<dbReference type="HOGENOM" id="CLU_052333_1_0_11"/>
<dbReference type="EMBL" id="CP001802">
    <property type="protein sequence ID" value="ACY22293.1"/>
    <property type="molecule type" value="Genomic_DNA"/>
</dbReference>
<dbReference type="InterPro" id="IPR005135">
    <property type="entry name" value="Endo/exonuclease/phosphatase"/>
</dbReference>
<keyword evidence="6" id="KW-0378">Hydrolase</keyword>
<evidence type="ECO:0000256" key="7">
    <source>
        <dbReference type="ARBA" id="ARBA00022842"/>
    </source>
</evidence>
<evidence type="ECO:0000313" key="11">
    <source>
        <dbReference type="EMBL" id="ACY22293.1"/>
    </source>
</evidence>
<dbReference type="GO" id="GO:0046872">
    <property type="term" value="F:metal ion binding"/>
    <property type="evidence" value="ECO:0007669"/>
    <property type="project" value="UniProtKB-KW"/>
</dbReference>
<keyword evidence="9" id="KW-0472">Membrane</keyword>
<dbReference type="PANTHER" id="PTHR15822">
    <property type="entry name" value="TRAF AND TNF RECEPTOR-ASSOCIATED PROTEIN"/>
    <property type="match status" value="1"/>
</dbReference>
<dbReference type="Gene3D" id="3.60.10.10">
    <property type="entry name" value="Endonuclease/exonuclease/phosphatase"/>
    <property type="match status" value="1"/>
</dbReference>
<keyword evidence="11" id="KW-0255">Endonuclease</keyword>
<dbReference type="GO" id="GO:0006281">
    <property type="term" value="P:DNA repair"/>
    <property type="evidence" value="ECO:0007669"/>
    <property type="project" value="UniProtKB-KW"/>
</dbReference>
<keyword evidence="9" id="KW-0812">Transmembrane</keyword>
<dbReference type="STRING" id="526226.Gbro_3087"/>
<keyword evidence="9" id="KW-1133">Transmembrane helix</keyword>
<dbReference type="KEGG" id="gbr:Gbro_3087"/>
<gene>
    <name evidence="11" type="ordered locus">Gbro_3087</name>
</gene>
<protein>
    <submittedName>
        <fullName evidence="11">Endonuclease/exonuclease/phosphatase</fullName>
    </submittedName>
</protein>
<feature type="transmembrane region" description="Helical" evidence="9">
    <location>
        <begin position="35"/>
        <end position="57"/>
    </location>
</feature>
<feature type="transmembrane region" description="Helical" evidence="9">
    <location>
        <begin position="7"/>
        <end position="29"/>
    </location>
</feature>
<evidence type="ECO:0000256" key="2">
    <source>
        <dbReference type="ARBA" id="ARBA00001946"/>
    </source>
</evidence>
<dbReference type="InterPro" id="IPR036691">
    <property type="entry name" value="Endo/exonu/phosph_ase_sf"/>
</dbReference>
<feature type="transmembrane region" description="Helical" evidence="9">
    <location>
        <begin position="64"/>
        <end position="85"/>
    </location>
</feature>
<dbReference type="InterPro" id="IPR051547">
    <property type="entry name" value="TDP2-like"/>
</dbReference>
<dbReference type="AlphaFoldDB" id="D0LB00"/>
<evidence type="ECO:0000256" key="3">
    <source>
        <dbReference type="ARBA" id="ARBA00022722"/>
    </source>
</evidence>
<dbReference type="SUPFAM" id="SSF56219">
    <property type="entry name" value="DNase I-like"/>
    <property type="match status" value="1"/>
</dbReference>
<dbReference type="RefSeq" id="WP_012834809.1">
    <property type="nucleotide sequence ID" value="NC_013441.1"/>
</dbReference>
<dbReference type="GO" id="GO:0004519">
    <property type="term" value="F:endonuclease activity"/>
    <property type="evidence" value="ECO:0007669"/>
    <property type="project" value="UniProtKB-KW"/>
</dbReference>
<keyword evidence="3" id="KW-0540">Nuclease</keyword>
<evidence type="ECO:0000256" key="8">
    <source>
        <dbReference type="ARBA" id="ARBA00023204"/>
    </source>
</evidence>
<dbReference type="Proteomes" id="UP000001219">
    <property type="component" value="Chromosome"/>
</dbReference>
<organism evidence="11 12">
    <name type="scientific">Gordonia bronchialis (strain ATCC 25592 / DSM 43247 / BCRC 13721 / JCM 3198 / KCTC 3076 / NBRC 16047 / NCTC 10667)</name>
    <name type="common">Rhodococcus bronchialis</name>
    <dbReference type="NCBI Taxonomy" id="526226"/>
    <lineage>
        <taxon>Bacteria</taxon>
        <taxon>Bacillati</taxon>
        <taxon>Actinomycetota</taxon>
        <taxon>Actinomycetes</taxon>
        <taxon>Mycobacteriales</taxon>
        <taxon>Gordoniaceae</taxon>
        <taxon>Gordonia</taxon>
    </lineage>
</organism>
<reference evidence="12" key="1">
    <citation type="submission" date="2009-10" db="EMBL/GenBank/DDBJ databases">
        <title>The complete chromosome of Gordonia bronchialis DSM 43247.</title>
        <authorList>
            <consortium name="US DOE Joint Genome Institute (JGI-PGF)"/>
            <person name="Lucas S."/>
            <person name="Copeland A."/>
            <person name="Lapidus A."/>
            <person name="Glavina del Rio T."/>
            <person name="Dalin E."/>
            <person name="Tice H."/>
            <person name="Bruce D."/>
            <person name="Goodwin L."/>
            <person name="Pitluck S."/>
            <person name="Kyrpides N."/>
            <person name="Mavromatis K."/>
            <person name="Ivanova N."/>
            <person name="Ovchinnikova G."/>
            <person name="Saunders E."/>
            <person name="Brettin T."/>
            <person name="Detter J.C."/>
            <person name="Han C."/>
            <person name="Larimer F."/>
            <person name="Land M."/>
            <person name="Hauser L."/>
            <person name="Markowitz V."/>
            <person name="Cheng J.-F."/>
            <person name="Hugenholtz P."/>
            <person name="Woyke T."/>
            <person name="Wu D."/>
            <person name="Jando M."/>
            <person name="Schneider S."/>
            <person name="Goeker M."/>
            <person name="Klenk H.-P."/>
            <person name="Eisen J.A."/>
        </authorList>
    </citation>
    <scope>NUCLEOTIDE SEQUENCE [LARGE SCALE GENOMIC DNA]</scope>
    <source>
        <strain evidence="12">ATCC 25592 / DSM 43247 / BCRC 13721 / JCM 3198 / KCTC 3076 / NBRC 16047 / NCTC 10667</strain>
    </source>
</reference>